<keyword evidence="2 8" id="KW-0813">Transport</keyword>
<keyword evidence="6 8" id="KW-0906">Nuclear pore complex</keyword>
<dbReference type="EMBL" id="UZAM01008480">
    <property type="protein sequence ID" value="VDP05144.1"/>
    <property type="molecule type" value="Genomic_DNA"/>
</dbReference>
<comment type="similarity">
    <text evidence="1 8">Belongs to the nucleoporin Nup84/Nup107 family.</text>
</comment>
<keyword evidence="4" id="KW-0653">Protein transport</keyword>
<comment type="subunit">
    <text evidence="8">Part of the nuclear pore complex (NPC).</text>
</comment>
<gene>
    <name evidence="9" type="ORF">SBAD_LOCUS4681</name>
</gene>
<keyword evidence="5 8" id="KW-0811">Translocation</keyword>
<evidence type="ECO:0000256" key="8">
    <source>
        <dbReference type="RuleBase" id="RU365072"/>
    </source>
</evidence>
<accession>A0A183IM35</accession>
<keyword evidence="8" id="KW-0472">Membrane</keyword>
<evidence type="ECO:0000256" key="6">
    <source>
        <dbReference type="ARBA" id="ARBA00023132"/>
    </source>
</evidence>
<evidence type="ECO:0000313" key="11">
    <source>
        <dbReference type="WBParaSite" id="SBAD_0000487701-mRNA-1"/>
    </source>
</evidence>
<keyword evidence="7 8" id="KW-0539">Nucleus</keyword>
<proteinExistence type="inferred from homology"/>
<comment type="subcellular location">
    <subcellularLocation>
        <location evidence="8">Nucleus</location>
        <location evidence="8">Nuclear pore complex</location>
    </subcellularLocation>
    <subcellularLocation>
        <location evidence="8">Nucleus membrane</location>
    </subcellularLocation>
</comment>
<evidence type="ECO:0000313" key="9">
    <source>
        <dbReference type="EMBL" id="VDP05144.1"/>
    </source>
</evidence>
<dbReference type="OrthoDB" id="3098at2759"/>
<dbReference type="GO" id="GO:0031965">
    <property type="term" value="C:nuclear membrane"/>
    <property type="evidence" value="ECO:0007669"/>
    <property type="project" value="UniProtKB-SubCell"/>
</dbReference>
<dbReference type="GO" id="GO:0006406">
    <property type="term" value="P:mRNA export from nucleus"/>
    <property type="evidence" value="ECO:0007669"/>
    <property type="project" value="TreeGrafter"/>
</dbReference>
<dbReference type="PANTHER" id="PTHR13003">
    <property type="entry name" value="NUP107-RELATED"/>
    <property type="match status" value="1"/>
</dbReference>
<evidence type="ECO:0000256" key="7">
    <source>
        <dbReference type="ARBA" id="ARBA00023242"/>
    </source>
</evidence>
<evidence type="ECO:0000256" key="3">
    <source>
        <dbReference type="ARBA" id="ARBA00022816"/>
    </source>
</evidence>
<keyword evidence="3" id="KW-0509">mRNA transport</keyword>
<evidence type="ECO:0000313" key="10">
    <source>
        <dbReference type="Proteomes" id="UP000270296"/>
    </source>
</evidence>
<evidence type="ECO:0000256" key="2">
    <source>
        <dbReference type="ARBA" id="ARBA00022448"/>
    </source>
</evidence>
<dbReference type="AlphaFoldDB" id="A0A183IM35"/>
<dbReference type="InterPro" id="IPR007252">
    <property type="entry name" value="Nup84/Nup107"/>
</dbReference>
<evidence type="ECO:0000256" key="4">
    <source>
        <dbReference type="ARBA" id="ARBA00022927"/>
    </source>
</evidence>
<dbReference type="Proteomes" id="UP000270296">
    <property type="component" value="Unassembled WGS sequence"/>
</dbReference>
<keyword evidence="10" id="KW-1185">Reference proteome</keyword>
<dbReference type="WBParaSite" id="SBAD_0000487701-mRNA-1">
    <property type="protein sequence ID" value="SBAD_0000487701-mRNA-1"/>
    <property type="gene ID" value="SBAD_0000487701"/>
</dbReference>
<sequence>MDPDAQMRLGKLLDDVDEPSLSSAERATYGVLTGHLDSLLAMSNCWEDKLWAHCKSLSEQMFDEFRSGMATSASSPALRFSQIFPKLGLSDDDFKGGFFCNVQKFLALRHYDALIRYLDNAMSQNSAFNRHRARFSCHLVFQLRSFGVDIEERTYNLLIEHYVKVLISDRRVSLIPFYVSKLRRDLQILWYAKFLEDVFDSSERQRYLAQAREHNLDVYSICLAVAEQLRKHYLALVGNSGHPETGSLTTSEFSLRKSVTEDEEKVISAIEWLLFEPDMLMAEAVREAGALGRVFLLNENLAAVEKLFDILPDNADEAAIDIWKEQNDDASGALTTEQKNILKDYHSIRIYIVG</sequence>
<protein>
    <recommendedName>
        <fullName evidence="8">Nuclear pore complex protein</fullName>
    </recommendedName>
</protein>
<dbReference type="GO" id="GO:0017056">
    <property type="term" value="F:structural constituent of nuclear pore"/>
    <property type="evidence" value="ECO:0007669"/>
    <property type="project" value="UniProtKB-UniRule"/>
</dbReference>
<dbReference type="Gene3D" id="1.20.190.50">
    <property type="match status" value="1"/>
</dbReference>
<reference evidence="11" key="1">
    <citation type="submission" date="2016-06" db="UniProtKB">
        <authorList>
            <consortium name="WormBaseParasite"/>
        </authorList>
    </citation>
    <scope>IDENTIFICATION</scope>
</reference>
<comment type="function">
    <text evidence="8">Functions as a component of the nuclear pore complex (NPC).</text>
</comment>
<organism evidence="11">
    <name type="scientific">Soboliphyme baturini</name>
    <dbReference type="NCBI Taxonomy" id="241478"/>
    <lineage>
        <taxon>Eukaryota</taxon>
        <taxon>Metazoa</taxon>
        <taxon>Ecdysozoa</taxon>
        <taxon>Nematoda</taxon>
        <taxon>Enoplea</taxon>
        <taxon>Dorylaimia</taxon>
        <taxon>Dioctophymatida</taxon>
        <taxon>Dioctophymatoidea</taxon>
        <taxon>Soboliphymatidae</taxon>
        <taxon>Soboliphyme</taxon>
    </lineage>
</organism>
<dbReference type="GO" id="GO:0000973">
    <property type="term" value="P:post-transcriptional tethering of RNA polymerase II gene DNA at nuclear periphery"/>
    <property type="evidence" value="ECO:0007669"/>
    <property type="project" value="TreeGrafter"/>
</dbReference>
<dbReference type="PANTHER" id="PTHR13003:SF2">
    <property type="entry name" value="NUCLEAR PORE COMPLEX PROTEIN NUP107"/>
    <property type="match status" value="1"/>
</dbReference>
<dbReference type="GO" id="GO:0006606">
    <property type="term" value="P:protein import into nucleus"/>
    <property type="evidence" value="ECO:0007669"/>
    <property type="project" value="TreeGrafter"/>
</dbReference>
<dbReference type="GO" id="GO:0031080">
    <property type="term" value="C:nuclear pore outer ring"/>
    <property type="evidence" value="ECO:0007669"/>
    <property type="project" value="TreeGrafter"/>
</dbReference>
<reference evidence="9 10" key="2">
    <citation type="submission" date="2018-11" db="EMBL/GenBank/DDBJ databases">
        <authorList>
            <consortium name="Pathogen Informatics"/>
        </authorList>
    </citation>
    <scope>NUCLEOTIDE SEQUENCE [LARGE SCALE GENOMIC DNA]</scope>
</reference>
<evidence type="ECO:0000256" key="1">
    <source>
        <dbReference type="ARBA" id="ARBA00009510"/>
    </source>
</evidence>
<evidence type="ECO:0000256" key="5">
    <source>
        <dbReference type="ARBA" id="ARBA00023010"/>
    </source>
</evidence>
<dbReference type="Pfam" id="PF04121">
    <property type="entry name" value="Nup84_Nup100"/>
    <property type="match status" value="1"/>
</dbReference>
<name>A0A183IM35_9BILA</name>